<sequence>MENSQIIVQPNENGEVIIRKGEAAPAVDNRHIPIKIKANILAPFEFWSKRNHLYSKDRVRVDYCIHTRNITLVANEHSQYSDLISGSLSINPDLEGLGIGQKQMSPNEMAKFLKTKRHLFRDQDAHKNIISELSNLKAKIEAEIEACRDDRGNKTNSIRKQVSSNVPIEFVLCMPIFVGFEKKEFKVEVCLDSTDSSVTCWMESIEMIEILEKEKRDIILGQVEQFKQEEIACIEH</sequence>
<proteinExistence type="predicted"/>
<gene>
    <name evidence="1" type="ORF">AAG747_15285</name>
</gene>
<accession>A0AAW9S8E5</accession>
<protein>
    <submittedName>
        <fullName evidence="1">Uncharacterized protein</fullName>
    </submittedName>
</protein>
<name>A0AAW9S8E5_9BACT</name>
<dbReference type="AlphaFoldDB" id="A0AAW9S8E5"/>
<dbReference type="RefSeq" id="WP_346822062.1">
    <property type="nucleotide sequence ID" value="NZ_JBDKWZ010000008.1"/>
</dbReference>
<evidence type="ECO:0000313" key="1">
    <source>
        <dbReference type="EMBL" id="MEN7549286.1"/>
    </source>
</evidence>
<organism evidence="1 2">
    <name type="scientific">Rapidithrix thailandica</name>
    <dbReference type="NCBI Taxonomy" id="413964"/>
    <lineage>
        <taxon>Bacteria</taxon>
        <taxon>Pseudomonadati</taxon>
        <taxon>Bacteroidota</taxon>
        <taxon>Cytophagia</taxon>
        <taxon>Cytophagales</taxon>
        <taxon>Flammeovirgaceae</taxon>
        <taxon>Rapidithrix</taxon>
    </lineage>
</organism>
<keyword evidence="2" id="KW-1185">Reference proteome</keyword>
<dbReference type="EMBL" id="JBDKWZ010000008">
    <property type="protein sequence ID" value="MEN7549286.1"/>
    <property type="molecule type" value="Genomic_DNA"/>
</dbReference>
<comment type="caution">
    <text evidence="1">The sequence shown here is derived from an EMBL/GenBank/DDBJ whole genome shotgun (WGS) entry which is preliminary data.</text>
</comment>
<dbReference type="Proteomes" id="UP001403385">
    <property type="component" value="Unassembled WGS sequence"/>
</dbReference>
<evidence type="ECO:0000313" key="2">
    <source>
        <dbReference type="Proteomes" id="UP001403385"/>
    </source>
</evidence>
<reference evidence="1 2" key="1">
    <citation type="submission" date="2024-04" db="EMBL/GenBank/DDBJ databases">
        <title>Novel genus in family Flammeovirgaceae.</title>
        <authorList>
            <person name="Nguyen T.H."/>
            <person name="Vuong T.Q."/>
            <person name="Le H."/>
            <person name="Kim S.-G."/>
        </authorList>
    </citation>
    <scope>NUCLEOTIDE SEQUENCE [LARGE SCALE GENOMIC DNA]</scope>
    <source>
        <strain evidence="1 2">JCM 23209</strain>
    </source>
</reference>